<gene>
    <name evidence="1" type="ORF">MEUPH1_LOCUS23013</name>
</gene>
<organism evidence="1 2">
    <name type="scientific">Macrosiphum euphorbiae</name>
    <name type="common">potato aphid</name>
    <dbReference type="NCBI Taxonomy" id="13131"/>
    <lineage>
        <taxon>Eukaryota</taxon>
        <taxon>Metazoa</taxon>
        <taxon>Ecdysozoa</taxon>
        <taxon>Arthropoda</taxon>
        <taxon>Hexapoda</taxon>
        <taxon>Insecta</taxon>
        <taxon>Pterygota</taxon>
        <taxon>Neoptera</taxon>
        <taxon>Paraneoptera</taxon>
        <taxon>Hemiptera</taxon>
        <taxon>Sternorrhyncha</taxon>
        <taxon>Aphidomorpha</taxon>
        <taxon>Aphidoidea</taxon>
        <taxon>Aphididae</taxon>
        <taxon>Macrosiphini</taxon>
        <taxon>Macrosiphum</taxon>
    </lineage>
</organism>
<dbReference type="AlphaFoldDB" id="A0AAV0XJE6"/>
<evidence type="ECO:0000313" key="2">
    <source>
        <dbReference type="Proteomes" id="UP001160148"/>
    </source>
</evidence>
<reference evidence="1 2" key="1">
    <citation type="submission" date="2023-01" db="EMBL/GenBank/DDBJ databases">
        <authorList>
            <person name="Whitehead M."/>
        </authorList>
    </citation>
    <scope>NUCLEOTIDE SEQUENCE [LARGE SCALE GENOMIC DNA]</scope>
</reference>
<protein>
    <recommendedName>
        <fullName evidence="3">Reverse transcriptase</fullName>
    </recommendedName>
</protein>
<evidence type="ECO:0000313" key="1">
    <source>
        <dbReference type="EMBL" id="CAI6368684.1"/>
    </source>
</evidence>
<proteinExistence type="predicted"/>
<dbReference type="Proteomes" id="UP001160148">
    <property type="component" value="Unassembled WGS sequence"/>
</dbReference>
<name>A0AAV0XJE6_9HEMI</name>
<dbReference type="EMBL" id="CARXXK010000005">
    <property type="protein sequence ID" value="CAI6368684.1"/>
    <property type="molecule type" value="Genomic_DNA"/>
</dbReference>
<keyword evidence="2" id="KW-1185">Reference proteome</keyword>
<accession>A0AAV0XJE6</accession>
<evidence type="ECO:0008006" key="3">
    <source>
        <dbReference type="Google" id="ProtNLM"/>
    </source>
</evidence>
<sequence length="161" mass="19326">MRPETSEVREEAESMLNRTWQGRWDSDEAKGRWTHKIIRDISRWRNRRHGHTDYWLTQALTNHGCFSHYLHKIGKLGTSECWYCGHHDDDAFHTIFECDAWETRRFRVETEIGGRLQPENMMDHMLKDKQTWDTINGFVREVLQKKTEEERRRQAIVAAAP</sequence>
<comment type="caution">
    <text evidence="1">The sequence shown here is derived from an EMBL/GenBank/DDBJ whole genome shotgun (WGS) entry which is preliminary data.</text>
</comment>